<dbReference type="PANTHER" id="PTHR10612:SF34">
    <property type="entry name" value="APOLIPOPROTEIN D"/>
    <property type="match status" value="1"/>
</dbReference>
<organism evidence="4 5">
    <name type="scientific">Drosophila navojoa</name>
    <name type="common">Fruit fly</name>
    <dbReference type="NCBI Taxonomy" id="7232"/>
    <lineage>
        <taxon>Eukaryota</taxon>
        <taxon>Metazoa</taxon>
        <taxon>Ecdysozoa</taxon>
        <taxon>Arthropoda</taxon>
        <taxon>Hexapoda</taxon>
        <taxon>Insecta</taxon>
        <taxon>Pterygota</taxon>
        <taxon>Neoptera</taxon>
        <taxon>Endopterygota</taxon>
        <taxon>Diptera</taxon>
        <taxon>Brachycera</taxon>
        <taxon>Muscomorpha</taxon>
        <taxon>Ephydroidea</taxon>
        <taxon>Drosophilidae</taxon>
        <taxon>Drosophila</taxon>
    </lineage>
</organism>
<accession>A0A484BMJ7</accession>
<evidence type="ECO:0000256" key="1">
    <source>
        <dbReference type="ARBA" id="ARBA00006889"/>
    </source>
</evidence>
<evidence type="ECO:0000313" key="5">
    <source>
        <dbReference type="Proteomes" id="UP000295192"/>
    </source>
</evidence>
<dbReference type="PANTHER" id="PTHR10612">
    <property type="entry name" value="APOLIPOPROTEIN D"/>
    <property type="match status" value="1"/>
</dbReference>
<dbReference type="InterPro" id="IPR012674">
    <property type="entry name" value="Calycin"/>
</dbReference>
<keyword evidence="2" id="KW-0732">Signal</keyword>
<dbReference type="Pfam" id="PF00061">
    <property type="entry name" value="Lipocalin"/>
    <property type="match status" value="1"/>
</dbReference>
<dbReference type="InterPro" id="IPR022271">
    <property type="entry name" value="Lipocalin_ApoD"/>
</dbReference>
<dbReference type="SUPFAM" id="SSF50814">
    <property type="entry name" value="Lipocalins"/>
    <property type="match status" value="1"/>
</dbReference>
<sequence>MLNQVLYISVILMLSLGSHALPVKVSKGACPKNMTAVGDLNMKKYVGIWYPQLTYPLYLKAMPKCVKYNVTKSTGNKYLIRRSDIDSKSGKVRRRSTLILRVDRKGGKYTIKTNKSPHGFNIFVLDTDYKTYSIQYGCIELGGIINIVYVIIMTRDRFPSSEVIQRTQKLAKLSGIDQKTMVPILQNGCPIDV</sequence>
<comment type="similarity">
    <text evidence="1 2">Belongs to the calycin superfamily. Lipocalin family.</text>
</comment>
<comment type="caution">
    <text evidence="4">The sequence shown here is derived from an EMBL/GenBank/DDBJ whole genome shotgun (WGS) entry which is preliminary data.</text>
</comment>
<dbReference type="GO" id="GO:0005737">
    <property type="term" value="C:cytoplasm"/>
    <property type="evidence" value="ECO:0007669"/>
    <property type="project" value="TreeGrafter"/>
</dbReference>
<gene>
    <name evidence="4" type="ORF">AWZ03_004095</name>
</gene>
<evidence type="ECO:0000259" key="3">
    <source>
        <dbReference type="Pfam" id="PF00061"/>
    </source>
</evidence>
<feature type="signal peptide" evidence="2">
    <location>
        <begin position="1"/>
        <end position="20"/>
    </location>
</feature>
<keyword evidence="5" id="KW-1185">Reference proteome</keyword>
<dbReference type="OMA" id="FAIRYMC"/>
<reference evidence="4 5" key="1">
    <citation type="journal article" date="2019" name="J. Hered.">
        <title>An Improved Genome Assembly for Drosophila navojoa, the Basal Species in the mojavensis Cluster.</title>
        <authorList>
            <person name="Vanderlinde T."/>
            <person name="Dupim E.G."/>
            <person name="Nazario-Yepiz N.O."/>
            <person name="Carvalho A.B."/>
        </authorList>
    </citation>
    <scope>NUCLEOTIDE SEQUENCE [LARGE SCALE GENOMIC DNA]</scope>
    <source>
        <strain evidence="4">Navoj_Jal97</strain>
        <tissue evidence="4">Whole organism</tissue>
    </source>
</reference>
<feature type="domain" description="Lipocalin/cytosolic fatty-acid binding" evidence="3">
    <location>
        <begin position="72"/>
        <end position="186"/>
    </location>
</feature>
<dbReference type="PIRSF" id="PIRSF036893">
    <property type="entry name" value="Lipocalin_ApoD"/>
    <property type="match status" value="1"/>
</dbReference>
<proteinExistence type="inferred from homology"/>
<dbReference type="GO" id="GO:0000302">
    <property type="term" value="P:response to reactive oxygen species"/>
    <property type="evidence" value="ECO:0007669"/>
    <property type="project" value="TreeGrafter"/>
</dbReference>
<evidence type="ECO:0000256" key="2">
    <source>
        <dbReference type="PIRNR" id="PIRNR036893"/>
    </source>
</evidence>
<protein>
    <recommendedName>
        <fullName evidence="3">Lipocalin/cytosolic fatty-acid binding domain-containing protein</fullName>
    </recommendedName>
</protein>
<feature type="chain" id="PRO_5019622359" description="Lipocalin/cytosolic fatty-acid binding domain-containing protein" evidence="2">
    <location>
        <begin position="21"/>
        <end position="193"/>
    </location>
</feature>
<dbReference type="AlphaFoldDB" id="A0A484BMJ7"/>
<dbReference type="Proteomes" id="UP000295192">
    <property type="component" value="Unassembled WGS sequence"/>
</dbReference>
<evidence type="ECO:0000313" key="4">
    <source>
        <dbReference type="EMBL" id="TDG49412.1"/>
    </source>
</evidence>
<dbReference type="OrthoDB" id="565904at2759"/>
<dbReference type="GO" id="GO:0006629">
    <property type="term" value="P:lipid metabolic process"/>
    <property type="evidence" value="ECO:0007669"/>
    <property type="project" value="TreeGrafter"/>
</dbReference>
<dbReference type="InterPro" id="IPR000566">
    <property type="entry name" value="Lipocln_cytosolic_FA-bd_dom"/>
</dbReference>
<dbReference type="EMBL" id="LSRL02000023">
    <property type="protein sequence ID" value="TDG49412.1"/>
    <property type="molecule type" value="Genomic_DNA"/>
</dbReference>
<dbReference type="Gene3D" id="2.40.128.20">
    <property type="match status" value="1"/>
</dbReference>
<name>A0A484BMJ7_DRONA</name>